<dbReference type="InterPro" id="IPR028082">
    <property type="entry name" value="Peripla_BP_I"/>
</dbReference>
<comment type="caution">
    <text evidence="5">The sequence shown here is derived from an EMBL/GenBank/DDBJ whole genome shotgun (WGS) entry which is preliminary data.</text>
</comment>
<dbReference type="Proteomes" id="UP000252479">
    <property type="component" value="Unassembled WGS sequence"/>
</dbReference>
<evidence type="ECO:0000313" key="5">
    <source>
        <dbReference type="EMBL" id="RCS73498.1"/>
    </source>
</evidence>
<dbReference type="Gene3D" id="3.40.50.2300">
    <property type="match status" value="2"/>
</dbReference>
<dbReference type="PANTHER" id="PTHR30146">
    <property type="entry name" value="LACI-RELATED TRANSCRIPTIONAL REPRESSOR"/>
    <property type="match status" value="1"/>
</dbReference>
<dbReference type="Pfam" id="PF13377">
    <property type="entry name" value="Peripla_BP_3"/>
    <property type="match status" value="1"/>
</dbReference>
<keyword evidence="1" id="KW-0805">Transcription regulation</keyword>
<dbReference type="GO" id="GO:0000976">
    <property type="term" value="F:transcription cis-regulatory region binding"/>
    <property type="evidence" value="ECO:0007669"/>
    <property type="project" value="TreeGrafter"/>
</dbReference>
<dbReference type="GeneID" id="303188790"/>
<gene>
    <name evidence="5" type="ORF">CIK83_07655</name>
</gene>
<dbReference type="EMBL" id="QPGL01000001">
    <property type="protein sequence ID" value="RCS73498.1"/>
    <property type="molecule type" value="Genomic_DNA"/>
</dbReference>
<evidence type="ECO:0000259" key="4">
    <source>
        <dbReference type="PROSITE" id="PS50932"/>
    </source>
</evidence>
<evidence type="ECO:0000256" key="1">
    <source>
        <dbReference type="ARBA" id="ARBA00023015"/>
    </source>
</evidence>
<keyword evidence="3" id="KW-0804">Transcription</keyword>
<dbReference type="InterPro" id="IPR000843">
    <property type="entry name" value="HTH_LacI"/>
</dbReference>
<dbReference type="CDD" id="cd01392">
    <property type="entry name" value="HTH_LacI"/>
    <property type="match status" value="1"/>
</dbReference>
<dbReference type="Gene3D" id="1.10.260.40">
    <property type="entry name" value="lambda repressor-like DNA-binding domains"/>
    <property type="match status" value="1"/>
</dbReference>
<dbReference type="InterPro" id="IPR010982">
    <property type="entry name" value="Lambda_DNA-bd_dom_sf"/>
</dbReference>
<evidence type="ECO:0000313" key="6">
    <source>
        <dbReference type="Proteomes" id="UP000252479"/>
    </source>
</evidence>
<evidence type="ECO:0000256" key="3">
    <source>
        <dbReference type="ARBA" id="ARBA00023163"/>
    </source>
</evidence>
<organism evidence="5 6">
    <name type="scientific">Vibrio casei</name>
    <dbReference type="NCBI Taxonomy" id="673372"/>
    <lineage>
        <taxon>Bacteria</taxon>
        <taxon>Pseudomonadati</taxon>
        <taxon>Pseudomonadota</taxon>
        <taxon>Gammaproteobacteria</taxon>
        <taxon>Vibrionales</taxon>
        <taxon>Vibrionaceae</taxon>
        <taxon>Vibrio</taxon>
    </lineage>
</organism>
<dbReference type="SMART" id="SM00354">
    <property type="entry name" value="HTH_LACI"/>
    <property type="match status" value="1"/>
</dbReference>
<dbReference type="Pfam" id="PF00356">
    <property type="entry name" value="LacI"/>
    <property type="match status" value="1"/>
</dbReference>
<dbReference type="PROSITE" id="PS50932">
    <property type="entry name" value="HTH_LACI_2"/>
    <property type="match status" value="1"/>
</dbReference>
<name>A0A368LNT6_9VIBR</name>
<reference evidence="5 6" key="1">
    <citation type="journal article" date="2017" name="Elife">
        <title>Extensive horizontal gene transfer in cheese-associated bacteria.</title>
        <authorList>
            <person name="Bonham K.S."/>
            <person name="Wolfe B.E."/>
            <person name="Dutton R.J."/>
        </authorList>
    </citation>
    <scope>NUCLEOTIDE SEQUENCE [LARGE SCALE GENOMIC DNA]</scope>
    <source>
        <strain evidence="5 6">JB196</strain>
    </source>
</reference>
<dbReference type="RefSeq" id="WP_086959941.1">
    <property type="nucleotide sequence ID" value="NZ_FUKS01000022.1"/>
</dbReference>
<dbReference type="InterPro" id="IPR046335">
    <property type="entry name" value="LacI/GalR-like_sensor"/>
</dbReference>
<dbReference type="GO" id="GO:0003700">
    <property type="term" value="F:DNA-binding transcription factor activity"/>
    <property type="evidence" value="ECO:0007669"/>
    <property type="project" value="TreeGrafter"/>
</dbReference>
<sequence length="320" mass="35275">MATITDVSRLANVSKATVSRVLSGSRGVREDSRLAVLKAAEELNYSPNIAAQNLATQSTNYVGVVLNTADAASLNSYLPLISRKLKSMKKLMLVQFAESDHEQQSALMELHSQCEAVILINGTINTSAFERVLHMDGVMSDAHASVGFDYQFAAESACRYLLGKGHRKIALLVDDLEQGSCQDLLNGYKNALQNSSLPYDRRLILEAKHQLEQSLLGLINSFTQYTAIVVKRDSYAAEAMRIMREFNIQVPKEVSVISLEDSPLAQQLNPTLTCISHSSEQLADYCMDNLQTLLERSIQTMKSSPLISGRLVSRESVSDL</sequence>
<protein>
    <submittedName>
        <fullName evidence="5">LacI family transcriptional regulator</fullName>
    </submittedName>
</protein>
<accession>A0A368LNT6</accession>
<evidence type="ECO:0000256" key="2">
    <source>
        <dbReference type="ARBA" id="ARBA00023125"/>
    </source>
</evidence>
<dbReference type="SUPFAM" id="SSF53822">
    <property type="entry name" value="Periplasmic binding protein-like I"/>
    <property type="match status" value="1"/>
</dbReference>
<dbReference type="AlphaFoldDB" id="A0A368LNT6"/>
<keyword evidence="2" id="KW-0238">DNA-binding</keyword>
<dbReference type="SUPFAM" id="SSF47413">
    <property type="entry name" value="lambda repressor-like DNA-binding domains"/>
    <property type="match status" value="1"/>
</dbReference>
<dbReference type="CDD" id="cd06267">
    <property type="entry name" value="PBP1_LacI_sugar_binding-like"/>
    <property type="match status" value="1"/>
</dbReference>
<dbReference type="PANTHER" id="PTHR30146:SF67">
    <property type="entry name" value="HTH-TYPE TRANSCRIPTIONAL REGULATOR ASCG"/>
    <property type="match status" value="1"/>
</dbReference>
<feature type="domain" description="HTH lacI-type" evidence="4">
    <location>
        <begin position="2"/>
        <end position="56"/>
    </location>
</feature>
<proteinExistence type="predicted"/>
<keyword evidence="6" id="KW-1185">Reference proteome</keyword>